<feature type="transmembrane region" description="Helical" evidence="1">
    <location>
        <begin position="69"/>
        <end position="92"/>
    </location>
</feature>
<comment type="caution">
    <text evidence="2">The sequence shown here is derived from an EMBL/GenBank/DDBJ whole genome shotgun (WGS) entry which is preliminary data.</text>
</comment>
<dbReference type="AlphaFoldDB" id="A0AAD6TQM4"/>
<sequence length="111" mass="12326">MAFAFLPFPYLSAYALTTQFGILTVLLALSYRYRRPRLALLAALVLYTAWKTAPPLARWGFVAVKAVAWFGFYVHFFIVGVGYVVAGAAGLWNSPELLQSFIDSLEGRGRS</sequence>
<feature type="transmembrane region" description="Helical" evidence="1">
    <location>
        <begin position="38"/>
        <end position="57"/>
    </location>
</feature>
<feature type="transmembrane region" description="Helical" evidence="1">
    <location>
        <begin position="12"/>
        <end position="31"/>
    </location>
</feature>
<accession>A0AAD6TQM4</accession>
<evidence type="ECO:0000256" key="1">
    <source>
        <dbReference type="SAM" id="Phobius"/>
    </source>
</evidence>
<keyword evidence="3" id="KW-1185">Reference proteome</keyword>
<gene>
    <name evidence="2" type="ORF">B0H15DRAFT_806129</name>
</gene>
<dbReference type="Proteomes" id="UP001222325">
    <property type="component" value="Unassembled WGS sequence"/>
</dbReference>
<name>A0AAD6TQM4_9AGAR</name>
<evidence type="ECO:0000313" key="3">
    <source>
        <dbReference type="Proteomes" id="UP001222325"/>
    </source>
</evidence>
<evidence type="ECO:0000313" key="2">
    <source>
        <dbReference type="EMBL" id="KAJ7075558.1"/>
    </source>
</evidence>
<organism evidence="2 3">
    <name type="scientific">Mycena belliarum</name>
    <dbReference type="NCBI Taxonomy" id="1033014"/>
    <lineage>
        <taxon>Eukaryota</taxon>
        <taxon>Fungi</taxon>
        <taxon>Dikarya</taxon>
        <taxon>Basidiomycota</taxon>
        <taxon>Agaricomycotina</taxon>
        <taxon>Agaricomycetes</taxon>
        <taxon>Agaricomycetidae</taxon>
        <taxon>Agaricales</taxon>
        <taxon>Marasmiineae</taxon>
        <taxon>Mycenaceae</taxon>
        <taxon>Mycena</taxon>
    </lineage>
</organism>
<protein>
    <submittedName>
        <fullName evidence="2">Uncharacterized protein</fullName>
    </submittedName>
</protein>
<keyword evidence="1" id="KW-1133">Transmembrane helix</keyword>
<keyword evidence="1" id="KW-0812">Transmembrane</keyword>
<dbReference type="EMBL" id="JARJCN010000093">
    <property type="protein sequence ID" value="KAJ7075558.1"/>
    <property type="molecule type" value="Genomic_DNA"/>
</dbReference>
<keyword evidence="1" id="KW-0472">Membrane</keyword>
<proteinExistence type="predicted"/>
<reference evidence="2" key="1">
    <citation type="submission" date="2023-03" db="EMBL/GenBank/DDBJ databases">
        <title>Massive genome expansion in bonnet fungi (Mycena s.s.) driven by repeated elements and novel gene families across ecological guilds.</title>
        <authorList>
            <consortium name="Lawrence Berkeley National Laboratory"/>
            <person name="Harder C.B."/>
            <person name="Miyauchi S."/>
            <person name="Viragh M."/>
            <person name="Kuo A."/>
            <person name="Thoen E."/>
            <person name="Andreopoulos B."/>
            <person name="Lu D."/>
            <person name="Skrede I."/>
            <person name="Drula E."/>
            <person name="Henrissat B."/>
            <person name="Morin E."/>
            <person name="Kohler A."/>
            <person name="Barry K."/>
            <person name="LaButti K."/>
            <person name="Morin E."/>
            <person name="Salamov A."/>
            <person name="Lipzen A."/>
            <person name="Mereny Z."/>
            <person name="Hegedus B."/>
            <person name="Baldrian P."/>
            <person name="Stursova M."/>
            <person name="Weitz H."/>
            <person name="Taylor A."/>
            <person name="Grigoriev I.V."/>
            <person name="Nagy L.G."/>
            <person name="Martin F."/>
            <person name="Kauserud H."/>
        </authorList>
    </citation>
    <scope>NUCLEOTIDE SEQUENCE</scope>
    <source>
        <strain evidence="2">CBHHK173m</strain>
    </source>
</reference>